<dbReference type="Proteomes" id="UP001050808">
    <property type="component" value="Unassembled WGS sequence"/>
</dbReference>
<feature type="compositionally biased region" description="Pro residues" evidence="1">
    <location>
        <begin position="279"/>
        <end position="299"/>
    </location>
</feature>
<proteinExistence type="predicted"/>
<feature type="signal peptide" evidence="2">
    <location>
        <begin position="1"/>
        <end position="27"/>
    </location>
</feature>
<protein>
    <submittedName>
        <fullName evidence="3">Uncharacterized protein</fullName>
    </submittedName>
</protein>
<sequence length="323" mass="34057">MFRKGIRRRGRWTFAACAAVVVLSATAPVVLDPHQAGWRPLGVRAVQGGGPVPEVVWRHGQLGPCSHQGVARPAVFGQPPHLRLTFDTFDYLEHAPCAERVPQPLVGILPVFRDHGATDAAQDAKGGHVRADEHARGDEAHQGKGEGKREGERGGAGAVGEDPSFREPAADLASGPRYQRVLRTPGRRTAEDLPESGSGRVKRTVRKAAGAPHSTSPGRGAGGSSAGAHRSGGAAGAPARDSHDSRPASQNGYYPSAPERNPGDSPRSWPARPVYRVPMAPPAYGPGRPPSYRPWPVRPPSWGQATATARSTATAWSGPVAPR</sequence>
<keyword evidence="2" id="KW-0732">Signal</keyword>
<evidence type="ECO:0000313" key="3">
    <source>
        <dbReference type="EMBL" id="GHI40591.1"/>
    </source>
</evidence>
<name>A0ABQ3QTI7_9ACTN</name>
<feature type="compositionally biased region" description="Low complexity" evidence="1">
    <location>
        <begin position="226"/>
        <end position="239"/>
    </location>
</feature>
<feature type="compositionally biased region" description="Low complexity" evidence="1">
    <location>
        <begin position="300"/>
        <end position="315"/>
    </location>
</feature>
<keyword evidence="4" id="KW-1185">Reference proteome</keyword>
<gene>
    <name evidence="3" type="ORF">Sviol_49990</name>
</gene>
<accession>A0ABQ3QTI7</accession>
<feature type="chain" id="PRO_5045118945" evidence="2">
    <location>
        <begin position="28"/>
        <end position="323"/>
    </location>
</feature>
<comment type="caution">
    <text evidence="3">The sequence shown here is derived from an EMBL/GenBank/DDBJ whole genome shotgun (WGS) entry which is preliminary data.</text>
</comment>
<dbReference type="RefSeq" id="WP_226599325.1">
    <property type="nucleotide sequence ID" value="NZ_BNDY01000017.1"/>
</dbReference>
<evidence type="ECO:0000256" key="2">
    <source>
        <dbReference type="SAM" id="SignalP"/>
    </source>
</evidence>
<dbReference type="EMBL" id="BNDY01000017">
    <property type="protein sequence ID" value="GHI40591.1"/>
    <property type="molecule type" value="Genomic_DNA"/>
</dbReference>
<reference evidence="3" key="1">
    <citation type="submission" date="2024-05" db="EMBL/GenBank/DDBJ databases">
        <title>Whole genome shotgun sequence of Streptomyces violascens NBRC 12920.</title>
        <authorList>
            <person name="Komaki H."/>
            <person name="Tamura T."/>
        </authorList>
    </citation>
    <scope>NUCLEOTIDE SEQUENCE</scope>
    <source>
        <strain evidence="3">NBRC 12920</strain>
    </source>
</reference>
<evidence type="ECO:0000313" key="4">
    <source>
        <dbReference type="Proteomes" id="UP001050808"/>
    </source>
</evidence>
<organism evidence="3 4">
    <name type="scientific">Streptomyces violascens</name>
    <dbReference type="NCBI Taxonomy" id="67381"/>
    <lineage>
        <taxon>Bacteria</taxon>
        <taxon>Bacillati</taxon>
        <taxon>Actinomycetota</taxon>
        <taxon>Actinomycetes</taxon>
        <taxon>Kitasatosporales</taxon>
        <taxon>Streptomycetaceae</taxon>
        <taxon>Streptomyces</taxon>
    </lineage>
</organism>
<feature type="region of interest" description="Disordered" evidence="1">
    <location>
        <begin position="120"/>
        <end position="323"/>
    </location>
</feature>
<evidence type="ECO:0000256" key="1">
    <source>
        <dbReference type="SAM" id="MobiDB-lite"/>
    </source>
</evidence>
<feature type="compositionally biased region" description="Basic and acidic residues" evidence="1">
    <location>
        <begin position="125"/>
        <end position="153"/>
    </location>
</feature>